<dbReference type="GO" id="GO:0005737">
    <property type="term" value="C:cytoplasm"/>
    <property type="evidence" value="ECO:0007669"/>
    <property type="project" value="TreeGrafter"/>
</dbReference>
<proteinExistence type="inferred from homology"/>
<dbReference type="PANTHER" id="PTHR21461:SF87">
    <property type="entry name" value="GH12965P"/>
    <property type="match status" value="1"/>
</dbReference>
<keyword evidence="6" id="KW-1133">Transmembrane helix</keyword>
<organism evidence="9 10">
    <name type="scientific">Patiria miniata</name>
    <name type="common">Bat star</name>
    <name type="synonym">Asterina miniata</name>
    <dbReference type="NCBI Taxonomy" id="46514"/>
    <lineage>
        <taxon>Eukaryota</taxon>
        <taxon>Metazoa</taxon>
        <taxon>Echinodermata</taxon>
        <taxon>Eleutherozoa</taxon>
        <taxon>Asterozoa</taxon>
        <taxon>Asteroidea</taxon>
        <taxon>Valvatacea</taxon>
        <taxon>Valvatida</taxon>
        <taxon>Asterinidae</taxon>
        <taxon>Patiria</taxon>
    </lineage>
</organism>
<name>A0A914AQF3_PATMI</name>
<dbReference type="PANTHER" id="PTHR21461">
    <property type="entry name" value="GLYCOSYLTRANSFERASE FAMILY 92 PROTEIN"/>
    <property type="match status" value="1"/>
</dbReference>
<protein>
    <recommendedName>
        <fullName evidence="8">Glycosyltransferase family 92 protein</fullName>
        <ecNumber evidence="8">2.4.1.-</ecNumber>
    </recommendedName>
</protein>
<dbReference type="GeneID" id="119735964"/>
<dbReference type="GO" id="GO:0016020">
    <property type="term" value="C:membrane"/>
    <property type="evidence" value="ECO:0007669"/>
    <property type="project" value="UniProtKB-SubCell"/>
</dbReference>
<evidence type="ECO:0000313" key="9">
    <source>
        <dbReference type="EnsemblMetazoa" id="XP_038065868.1"/>
    </source>
</evidence>
<evidence type="ECO:0000256" key="7">
    <source>
        <dbReference type="ARBA" id="ARBA00023136"/>
    </source>
</evidence>
<dbReference type="AlphaFoldDB" id="A0A914AQF3"/>
<dbReference type="InterPro" id="IPR008166">
    <property type="entry name" value="Glyco_transf_92"/>
</dbReference>
<dbReference type="Proteomes" id="UP000887568">
    <property type="component" value="Unplaced"/>
</dbReference>
<evidence type="ECO:0000256" key="6">
    <source>
        <dbReference type="ARBA" id="ARBA00022989"/>
    </source>
</evidence>
<dbReference type="OrthoDB" id="2526284at2759"/>
<dbReference type="Pfam" id="PF01697">
    <property type="entry name" value="Glyco_transf_92"/>
    <property type="match status" value="1"/>
</dbReference>
<keyword evidence="3 8" id="KW-0328">Glycosyltransferase</keyword>
<comment type="subcellular location">
    <subcellularLocation>
        <location evidence="1">Membrane</location>
        <topology evidence="1">Single-pass membrane protein</topology>
    </subcellularLocation>
</comment>
<evidence type="ECO:0000313" key="10">
    <source>
        <dbReference type="Proteomes" id="UP000887568"/>
    </source>
</evidence>
<evidence type="ECO:0000256" key="5">
    <source>
        <dbReference type="ARBA" id="ARBA00022692"/>
    </source>
</evidence>
<dbReference type="OMA" id="FTHKLER"/>
<keyword evidence="7" id="KW-0472">Membrane</keyword>
<keyword evidence="10" id="KW-1185">Reference proteome</keyword>
<dbReference type="EnsemblMetazoa" id="XM_038209940.1">
    <property type="protein sequence ID" value="XP_038065868.1"/>
    <property type="gene ID" value="LOC119735964"/>
</dbReference>
<evidence type="ECO:0000256" key="3">
    <source>
        <dbReference type="ARBA" id="ARBA00022676"/>
    </source>
</evidence>
<evidence type="ECO:0000256" key="1">
    <source>
        <dbReference type="ARBA" id="ARBA00004167"/>
    </source>
</evidence>
<dbReference type="GO" id="GO:0016757">
    <property type="term" value="F:glycosyltransferase activity"/>
    <property type="evidence" value="ECO:0007669"/>
    <property type="project" value="UniProtKB-UniRule"/>
</dbReference>
<evidence type="ECO:0000256" key="4">
    <source>
        <dbReference type="ARBA" id="ARBA00022679"/>
    </source>
</evidence>
<dbReference type="RefSeq" id="XP_038065868.1">
    <property type="nucleotide sequence ID" value="XM_038209940.1"/>
</dbReference>
<reference evidence="9" key="1">
    <citation type="submission" date="2022-11" db="UniProtKB">
        <authorList>
            <consortium name="EnsemblMetazoa"/>
        </authorList>
    </citation>
    <scope>IDENTIFICATION</scope>
</reference>
<keyword evidence="4 8" id="KW-0808">Transferase</keyword>
<dbReference type="EC" id="2.4.1.-" evidence="8"/>
<keyword evidence="5" id="KW-0812">Transmembrane</keyword>
<accession>A0A914AQF3</accession>
<evidence type="ECO:0000256" key="8">
    <source>
        <dbReference type="RuleBase" id="RU366017"/>
    </source>
</evidence>
<sequence length="470" mass="55875">MMRRLRYYVMTHPWTGWIAFLAVIILWFLSSTVLQPSLISARKQQEHRAKRREAARAEWRTYTTMLDIKHNASAYSRSRPTDETCFFTHKLERPDMPTIHSAFFTPESNSVVFVGVRFFRDKWNERFVCEFQNGETTANDPMVDDYRSFGYLPQYVFVMTCPLPEAYLRKNNFTMSLHKETWRRQWYRYTYTNFTVCRGVGSKPVAKKRFLSVCTMVRDMDNFMSDWLDYHKFVGVEHAYIYDNAPEDLSLLRETVKEHIESGFVTVIPWSHRSSQEKSYLEVQIAHENDCLWRHRYNSHWMIKIDVDEYIQPMNPSMSKIPEYLRDPHLDHVGAVRLQNWFFGRPNLTEFAPGSIIERNRWRSEDPTLSNTGRDKNILRPINVHYFKIHAIKLGGEARSVDPWTELRLVHYRGDNPRIRHFDLPEFSVLDESVVNIWQRVKKSKLRDLVDPDSGHDEKGSQIVKLLEKN</sequence>
<evidence type="ECO:0000256" key="2">
    <source>
        <dbReference type="ARBA" id="ARBA00007647"/>
    </source>
</evidence>
<comment type="similarity">
    <text evidence="2 8">Belongs to the glycosyltransferase 92 family.</text>
</comment>